<keyword evidence="6 11" id="KW-0648">Protein biosynthesis</keyword>
<dbReference type="AlphaFoldDB" id="A0AAV4J0U9"/>
<feature type="domain" description="Tyrosine--tRNA ligase SYY-like C-terminal" evidence="12">
    <location>
        <begin position="406"/>
        <end position="490"/>
    </location>
</feature>
<dbReference type="Proteomes" id="UP000762676">
    <property type="component" value="Unassembled WGS sequence"/>
</dbReference>
<dbReference type="InterPro" id="IPR002305">
    <property type="entry name" value="aa-tRNA-synth_Ic"/>
</dbReference>
<accession>A0AAV4J0U9</accession>
<dbReference type="SUPFAM" id="SSF55174">
    <property type="entry name" value="Alpha-L RNA-binding motif"/>
    <property type="match status" value="1"/>
</dbReference>
<dbReference type="FunFam" id="1.10.240.10:FF:000001">
    <property type="entry name" value="Tyrosine--tRNA ligase"/>
    <property type="match status" value="1"/>
</dbReference>
<dbReference type="InterPro" id="IPR014729">
    <property type="entry name" value="Rossmann-like_a/b/a_fold"/>
</dbReference>
<dbReference type="Gene3D" id="3.10.290.10">
    <property type="entry name" value="RNA-binding S4 domain"/>
    <property type="match status" value="1"/>
</dbReference>
<dbReference type="InterPro" id="IPR001412">
    <property type="entry name" value="aa-tRNA-synth_I_CS"/>
</dbReference>
<evidence type="ECO:0000256" key="4">
    <source>
        <dbReference type="ARBA" id="ARBA00022840"/>
    </source>
</evidence>
<comment type="catalytic activity">
    <reaction evidence="9 11">
        <text>tRNA(Tyr) + L-tyrosine + ATP = L-tyrosyl-tRNA(Tyr) + AMP + diphosphate + H(+)</text>
        <dbReference type="Rhea" id="RHEA:10220"/>
        <dbReference type="Rhea" id="RHEA-COMP:9706"/>
        <dbReference type="Rhea" id="RHEA-COMP:9707"/>
        <dbReference type="ChEBI" id="CHEBI:15378"/>
        <dbReference type="ChEBI" id="CHEBI:30616"/>
        <dbReference type="ChEBI" id="CHEBI:33019"/>
        <dbReference type="ChEBI" id="CHEBI:58315"/>
        <dbReference type="ChEBI" id="CHEBI:78442"/>
        <dbReference type="ChEBI" id="CHEBI:78536"/>
        <dbReference type="ChEBI" id="CHEBI:456215"/>
        <dbReference type="EC" id="6.1.1.1"/>
    </reaction>
</comment>
<dbReference type="SUPFAM" id="SSF52374">
    <property type="entry name" value="Nucleotidylyl transferase"/>
    <property type="match status" value="1"/>
</dbReference>
<dbReference type="GO" id="GO:0003723">
    <property type="term" value="F:RNA binding"/>
    <property type="evidence" value="ECO:0007669"/>
    <property type="project" value="UniProtKB-KW"/>
</dbReference>
<dbReference type="GO" id="GO:0005739">
    <property type="term" value="C:mitochondrion"/>
    <property type="evidence" value="ECO:0007669"/>
    <property type="project" value="TreeGrafter"/>
</dbReference>
<keyword evidence="7 11" id="KW-0030">Aminoacyl-tRNA synthetase</keyword>
<evidence type="ECO:0000259" key="12">
    <source>
        <dbReference type="Pfam" id="PF22421"/>
    </source>
</evidence>
<evidence type="ECO:0000256" key="6">
    <source>
        <dbReference type="ARBA" id="ARBA00022917"/>
    </source>
</evidence>
<dbReference type="InterPro" id="IPR054608">
    <property type="entry name" value="SYY-like_C"/>
</dbReference>
<organism evidence="13 14">
    <name type="scientific">Elysia marginata</name>
    <dbReference type="NCBI Taxonomy" id="1093978"/>
    <lineage>
        <taxon>Eukaryota</taxon>
        <taxon>Metazoa</taxon>
        <taxon>Spiralia</taxon>
        <taxon>Lophotrochozoa</taxon>
        <taxon>Mollusca</taxon>
        <taxon>Gastropoda</taxon>
        <taxon>Heterobranchia</taxon>
        <taxon>Euthyneura</taxon>
        <taxon>Panpulmonata</taxon>
        <taxon>Sacoglossa</taxon>
        <taxon>Placobranchoidea</taxon>
        <taxon>Plakobranchidae</taxon>
        <taxon>Elysia</taxon>
    </lineage>
</organism>
<protein>
    <recommendedName>
        <fullName evidence="1 11">Tyrosine--tRNA ligase</fullName>
        <ecNumber evidence="1 11">6.1.1.1</ecNumber>
    </recommendedName>
    <alternativeName>
        <fullName evidence="8 11">Tyrosyl-tRNA synthetase</fullName>
    </alternativeName>
</protein>
<dbReference type="GO" id="GO:0006437">
    <property type="term" value="P:tyrosyl-tRNA aminoacylation"/>
    <property type="evidence" value="ECO:0007669"/>
    <property type="project" value="InterPro"/>
</dbReference>
<dbReference type="InterPro" id="IPR024088">
    <property type="entry name" value="Tyr-tRNA-ligase_bac-type"/>
</dbReference>
<evidence type="ECO:0000256" key="8">
    <source>
        <dbReference type="ARBA" id="ARBA00033323"/>
    </source>
</evidence>
<reference evidence="13 14" key="1">
    <citation type="journal article" date="2021" name="Elife">
        <title>Chloroplast acquisition without the gene transfer in kleptoplastic sea slugs, Plakobranchus ocellatus.</title>
        <authorList>
            <person name="Maeda T."/>
            <person name="Takahashi S."/>
            <person name="Yoshida T."/>
            <person name="Shimamura S."/>
            <person name="Takaki Y."/>
            <person name="Nagai Y."/>
            <person name="Toyoda A."/>
            <person name="Suzuki Y."/>
            <person name="Arimoto A."/>
            <person name="Ishii H."/>
            <person name="Satoh N."/>
            <person name="Nishiyama T."/>
            <person name="Hasebe M."/>
            <person name="Maruyama T."/>
            <person name="Minagawa J."/>
            <person name="Obokata J."/>
            <person name="Shigenobu S."/>
        </authorList>
    </citation>
    <scope>NUCLEOTIDE SEQUENCE [LARGE SCALE GENOMIC DNA]</scope>
</reference>
<dbReference type="Pfam" id="PF00579">
    <property type="entry name" value="tRNA-synt_1b"/>
    <property type="match status" value="1"/>
</dbReference>
<evidence type="ECO:0000256" key="3">
    <source>
        <dbReference type="ARBA" id="ARBA00022741"/>
    </source>
</evidence>
<evidence type="ECO:0000313" key="14">
    <source>
        <dbReference type="Proteomes" id="UP000762676"/>
    </source>
</evidence>
<dbReference type="Pfam" id="PF22421">
    <property type="entry name" value="SYY_C-terminal"/>
    <property type="match status" value="1"/>
</dbReference>
<gene>
    <name evidence="13" type="ORF">ElyMa_004923700</name>
</gene>
<dbReference type="PRINTS" id="PR01040">
    <property type="entry name" value="TRNASYNTHTYR"/>
</dbReference>
<dbReference type="EC" id="6.1.1.1" evidence="1 11"/>
<dbReference type="InterPro" id="IPR002307">
    <property type="entry name" value="Tyr-tRNA-ligase"/>
</dbReference>
<evidence type="ECO:0000256" key="1">
    <source>
        <dbReference type="ARBA" id="ARBA00013160"/>
    </source>
</evidence>
<sequence length="494" mass="54920">MATAIQRCLVQQLRSRSTGKRSLIILKQRPVGVEISKEFAETCSYQGHQARCSHVFPNSDFLTLLQTRGICEGIFPNTRPNEVNQLLSCPQSMYCGFDPTADSLHIGNLLSLVLLLHGQRAGHTPIAVLGGATALIGDPSGKSKERRAMTAEEVENNILGLMENVQRIFKNHCELISHSSIPLSPLKILNNRDWYKSQDVISFLSTTGRHFRLGEMLSRSSVQSRLNSKEGISCTEFMYQVFQASDWLYLFENHNCSIQVGGNDQTGNISSGFDLIHRVTNKYVFGLLVPLILSPSGEKLGKSTGNSVWLDSKKTSPFEFYQYFLNLPDSAIEGFLKLFTFLKNDEITSVVDSHSASPEKRIGQKTLAEQMTLLVHGDSGLESAQRCTAVLFGNSVLTLSSMGLEELQQLVKNASTTELSLTSDLSLKDLCLKIKCFKNEVDAERIIKAGGVYLNQQRVSDPELRIGDGGHILSNHITLVRVGKKNFYVVRWRV</sequence>
<dbReference type="NCBIfam" id="TIGR00234">
    <property type="entry name" value="tyrS"/>
    <property type="match status" value="1"/>
</dbReference>
<dbReference type="CDD" id="cd00805">
    <property type="entry name" value="TyrRS_core"/>
    <property type="match status" value="1"/>
</dbReference>
<dbReference type="EMBL" id="BMAT01009862">
    <property type="protein sequence ID" value="GFS15112.1"/>
    <property type="molecule type" value="Genomic_DNA"/>
</dbReference>
<dbReference type="HAMAP" id="MF_02006">
    <property type="entry name" value="Tyr_tRNA_synth_type1"/>
    <property type="match status" value="1"/>
</dbReference>
<proteinExistence type="inferred from homology"/>
<dbReference type="PANTHER" id="PTHR11766">
    <property type="entry name" value="TYROSYL-TRNA SYNTHETASE"/>
    <property type="match status" value="1"/>
</dbReference>
<keyword evidence="14" id="KW-1185">Reference proteome</keyword>
<evidence type="ECO:0000256" key="10">
    <source>
        <dbReference type="PROSITE-ProRule" id="PRU00182"/>
    </source>
</evidence>
<evidence type="ECO:0000256" key="2">
    <source>
        <dbReference type="ARBA" id="ARBA00022598"/>
    </source>
</evidence>
<dbReference type="InterPro" id="IPR024107">
    <property type="entry name" value="Tyr-tRNA-ligase_bac_1"/>
</dbReference>
<comment type="caution">
    <text evidence="13">The sequence shown here is derived from an EMBL/GenBank/DDBJ whole genome shotgun (WGS) entry which is preliminary data.</text>
</comment>
<keyword evidence="4 11" id="KW-0067">ATP-binding</keyword>
<evidence type="ECO:0000256" key="11">
    <source>
        <dbReference type="RuleBase" id="RU361234"/>
    </source>
</evidence>
<dbReference type="GO" id="GO:0005524">
    <property type="term" value="F:ATP binding"/>
    <property type="evidence" value="ECO:0007669"/>
    <property type="project" value="UniProtKB-KW"/>
</dbReference>
<dbReference type="GO" id="GO:0004831">
    <property type="term" value="F:tyrosine-tRNA ligase activity"/>
    <property type="evidence" value="ECO:0007669"/>
    <property type="project" value="UniProtKB-EC"/>
</dbReference>
<keyword evidence="2 11" id="KW-0436">Ligase</keyword>
<evidence type="ECO:0000256" key="7">
    <source>
        <dbReference type="ARBA" id="ARBA00023146"/>
    </source>
</evidence>
<dbReference type="PROSITE" id="PS00178">
    <property type="entry name" value="AA_TRNA_LIGASE_I"/>
    <property type="match status" value="1"/>
</dbReference>
<dbReference type="PROSITE" id="PS50889">
    <property type="entry name" value="S4"/>
    <property type="match status" value="1"/>
</dbReference>
<evidence type="ECO:0000313" key="13">
    <source>
        <dbReference type="EMBL" id="GFS15112.1"/>
    </source>
</evidence>
<dbReference type="Gene3D" id="3.40.50.620">
    <property type="entry name" value="HUPs"/>
    <property type="match status" value="1"/>
</dbReference>
<dbReference type="PANTHER" id="PTHR11766:SF0">
    <property type="entry name" value="TYROSINE--TRNA LIGASE, MITOCHONDRIAL"/>
    <property type="match status" value="1"/>
</dbReference>
<dbReference type="FunFam" id="3.40.50.620:FF:000107">
    <property type="entry name" value="Tyrosine--tRNA ligase"/>
    <property type="match status" value="1"/>
</dbReference>
<keyword evidence="5 10" id="KW-0694">RNA-binding</keyword>
<keyword evidence="3 11" id="KW-0547">Nucleotide-binding</keyword>
<dbReference type="GO" id="GO:0005829">
    <property type="term" value="C:cytosol"/>
    <property type="evidence" value="ECO:0007669"/>
    <property type="project" value="TreeGrafter"/>
</dbReference>
<dbReference type="InterPro" id="IPR036986">
    <property type="entry name" value="S4_RNA-bd_sf"/>
</dbReference>
<evidence type="ECO:0000256" key="5">
    <source>
        <dbReference type="ARBA" id="ARBA00022884"/>
    </source>
</evidence>
<name>A0AAV4J0U9_9GAST</name>
<dbReference type="Gene3D" id="1.10.240.10">
    <property type="entry name" value="Tyrosyl-Transfer RNA Synthetase"/>
    <property type="match status" value="1"/>
</dbReference>
<evidence type="ECO:0000256" key="9">
    <source>
        <dbReference type="ARBA" id="ARBA00048248"/>
    </source>
</evidence>
<comment type="similarity">
    <text evidence="11">Belongs to the class-I aminoacyl-tRNA synthetase family.</text>
</comment>